<dbReference type="InterPro" id="IPR003594">
    <property type="entry name" value="HATPase_dom"/>
</dbReference>
<dbReference type="Gene3D" id="3.30.565.10">
    <property type="entry name" value="Histidine kinase-like ATPase, C-terminal domain"/>
    <property type="match status" value="1"/>
</dbReference>
<proteinExistence type="predicted"/>
<dbReference type="SMART" id="SM00387">
    <property type="entry name" value="HATPase_c"/>
    <property type="match status" value="1"/>
</dbReference>
<dbReference type="InterPro" id="IPR036890">
    <property type="entry name" value="HATPase_C_sf"/>
</dbReference>
<sequence>MSNLSAINFFSENIGITGFDHENAPFMTFKELFDNSIDACLKKTKTEWEDIPKKIRVCVNFENLDSDEEAKINVIVSDTGCGIPLESIDLLGTLFGTNKKLNRRDSYYTGQFGVGLKMILLYVAQNSDEDIKIKMRMGNKIWKFKLLCNLKNGTFYVGNSESYEYDYWEWVTEFSVSFKIGTNIEFIQEKYFSMELYSEACIKKIQSYLALARLWNYDIHINFETNLRREILYWPDGNIEISFQELFKEKYLKISSSKSSKYKIEIVLGFSEHNSNKCLLDENENENEEEKYEQKQYEEQFGKYNETELLDISKPSALKSGLIHLYRFSNDMPIISKDTDSCDIVTSVKSFIRKKGFNFGMKLTNKNNDEDKINYSNKLSVFKDSEYTIPVLLVPSAKYALRTLFINVRGHGIQYGTLGKSSLRSNVGLSVLIQQTLRALVKNAQSQFPNEFMNIKDFNLKNSIEIYSPIIAKNLASMVVRSDSLVFKKGLYEIFSKCDQENSFKYSKLLEGKDEERLKEVFCESLTKWFSRRCINSVIEDKTNMKEFCFDSEDNNVENEFYEKEMEQENIIINGSYYI</sequence>
<gene>
    <name evidence="2" type="ORF">RS030_81412</name>
</gene>
<dbReference type="SUPFAM" id="SSF55874">
    <property type="entry name" value="ATPase domain of HSP90 chaperone/DNA topoisomerase II/histidine kinase"/>
    <property type="match status" value="1"/>
</dbReference>
<keyword evidence="3" id="KW-1185">Reference proteome</keyword>
<evidence type="ECO:0000313" key="2">
    <source>
        <dbReference type="EMBL" id="KAK6587860.1"/>
    </source>
</evidence>
<feature type="domain" description="Histidine kinase/HSP90-like ATPase" evidence="1">
    <location>
        <begin position="24"/>
        <end position="182"/>
    </location>
</feature>
<protein>
    <recommendedName>
        <fullName evidence="1">Histidine kinase/HSP90-like ATPase domain-containing protein</fullName>
    </recommendedName>
</protein>
<dbReference type="EMBL" id="JAWDEY010000036">
    <property type="protein sequence ID" value="KAK6587860.1"/>
    <property type="molecule type" value="Genomic_DNA"/>
</dbReference>
<comment type="caution">
    <text evidence="2">The sequence shown here is derived from an EMBL/GenBank/DDBJ whole genome shotgun (WGS) entry which is preliminary data.</text>
</comment>
<evidence type="ECO:0000313" key="3">
    <source>
        <dbReference type="Proteomes" id="UP001311799"/>
    </source>
</evidence>
<dbReference type="Proteomes" id="UP001311799">
    <property type="component" value="Unassembled WGS sequence"/>
</dbReference>
<dbReference type="AlphaFoldDB" id="A0AAV9XUI3"/>
<name>A0AAV9XUI3_9CRYT</name>
<dbReference type="Pfam" id="PF02518">
    <property type="entry name" value="HATPase_c"/>
    <property type="match status" value="1"/>
</dbReference>
<evidence type="ECO:0000259" key="1">
    <source>
        <dbReference type="SMART" id="SM00387"/>
    </source>
</evidence>
<accession>A0AAV9XUI3</accession>
<reference evidence="2 3" key="1">
    <citation type="submission" date="2023-10" db="EMBL/GenBank/DDBJ databases">
        <title>Comparative genomics analysis reveals potential genetic determinants of host preference in Cryptosporidium xiaoi.</title>
        <authorList>
            <person name="Xiao L."/>
            <person name="Li J."/>
        </authorList>
    </citation>
    <scope>NUCLEOTIDE SEQUENCE [LARGE SCALE GENOMIC DNA]</scope>
    <source>
        <strain evidence="2 3">52996</strain>
    </source>
</reference>
<organism evidence="2 3">
    <name type="scientific">Cryptosporidium xiaoi</name>
    <dbReference type="NCBI Taxonomy" id="659607"/>
    <lineage>
        <taxon>Eukaryota</taxon>
        <taxon>Sar</taxon>
        <taxon>Alveolata</taxon>
        <taxon>Apicomplexa</taxon>
        <taxon>Conoidasida</taxon>
        <taxon>Coccidia</taxon>
        <taxon>Eucoccidiorida</taxon>
        <taxon>Eimeriorina</taxon>
        <taxon>Cryptosporidiidae</taxon>
        <taxon>Cryptosporidium</taxon>
    </lineage>
</organism>